<feature type="modified residue" description="N6-(pyridoxal phosphate)lysine" evidence="3">
    <location>
        <position position="190"/>
    </location>
</feature>
<keyword evidence="5" id="KW-0808">Transferase</keyword>
<protein>
    <submittedName>
        <fullName evidence="5">Aminotransferase class I/II-fold pyridoxal phosphate-dependent enzyme</fullName>
    </submittedName>
</protein>
<accession>A0A5M8R4L2</accession>
<dbReference type="Gene3D" id="3.40.640.10">
    <property type="entry name" value="Type I PLP-dependent aspartate aminotransferase-like (Major domain)"/>
    <property type="match status" value="1"/>
</dbReference>
<dbReference type="PANTHER" id="PTHR30244">
    <property type="entry name" value="TRANSAMINASE"/>
    <property type="match status" value="1"/>
</dbReference>
<dbReference type="Gene3D" id="3.90.1150.10">
    <property type="entry name" value="Aspartate Aminotransferase, domain 1"/>
    <property type="match status" value="1"/>
</dbReference>
<comment type="similarity">
    <text evidence="1 4">Belongs to the DegT/DnrJ/EryC1 family.</text>
</comment>
<keyword evidence="3 4" id="KW-0663">Pyridoxal phosphate</keyword>
<dbReference type="InterPro" id="IPR015422">
    <property type="entry name" value="PyrdxlP-dep_Trfase_small"/>
</dbReference>
<dbReference type="AlphaFoldDB" id="A0A5M8R4L2"/>
<comment type="caution">
    <text evidence="5">The sequence shown here is derived from an EMBL/GenBank/DDBJ whole genome shotgun (WGS) entry which is preliminary data.</text>
</comment>
<reference evidence="5 6" key="1">
    <citation type="submission" date="2019-05" db="EMBL/GenBank/DDBJ databases">
        <authorList>
            <person name="Qu J.-H."/>
        </authorList>
    </citation>
    <scope>NUCLEOTIDE SEQUENCE [LARGE SCALE GENOMIC DNA]</scope>
    <source>
        <strain evidence="5 6">NS28</strain>
    </source>
</reference>
<keyword evidence="6" id="KW-1185">Reference proteome</keyword>
<dbReference type="PIRSF" id="PIRSF000390">
    <property type="entry name" value="PLP_StrS"/>
    <property type="match status" value="1"/>
</dbReference>
<organism evidence="5 6">
    <name type="scientific">Dyadobacter flavalbus</name>
    <dbReference type="NCBI Taxonomy" id="2579942"/>
    <lineage>
        <taxon>Bacteria</taxon>
        <taxon>Pseudomonadati</taxon>
        <taxon>Bacteroidota</taxon>
        <taxon>Cytophagia</taxon>
        <taxon>Cytophagales</taxon>
        <taxon>Spirosomataceae</taxon>
        <taxon>Dyadobacter</taxon>
    </lineage>
</organism>
<dbReference type="InterPro" id="IPR000653">
    <property type="entry name" value="DegT/StrS_aminotransferase"/>
</dbReference>
<dbReference type="GO" id="GO:0008483">
    <property type="term" value="F:transaminase activity"/>
    <property type="evidence" value="ECO:0007669"/>
    <property type="project" value="UniProtKB-KW"/>
</dbReference>
<dbReference type="Proteomes" id="UP000323994">
    <property type="component" value="Unassembled WGS sequence"/>
</dbReference>
<dbReference type="CDD" id="cd00616">
    <property type="entry name" value="AHBA_syn"/>
    <property type="match status" value="1"/>
</dbReference>
<name>A0A5M8R4L2_9BACT</name>
<dbReference type="InterPro" id="IPR015421">
    <property type="entry name" value="PyrdxlP-dep_Trfase_major"/>
</dbReference>
<evidence type="ECO:0000313" key="5">
    <source>
        <dbReference type="EMBL" id="KAA6441743.1"/>
    </source>
</evidence>
<dbReference type="RefSeq" id="WP_139010130.1">
    <property type="nucleotide sequence ID" value="NZ_VBSN01000006.1"/>
</dbReference>
<dbReference type="InterPro" id="IPR015424">
    <property type="entry name" value="PyrdxlP-dep_Trfase"/>
</dbReference>
<sequence>MKPRIYLSSPHMGGKEMEYIQEAFDSNWIAPAGSNVNGFEQDLCEFTGSRYALALSSGTAAIHLALIVLGVQKDDIVLCQSLTFAASANPVVYLGAVPVFIDSEPVTWNMCPDALETAIKHYLQIGKKPKAVILVHLYGMPALLKEIILICARYDIAMIEDAAEALGATYFNQKLGTFGSLAILSFNGNKIITTSGGGALLCQRQDYFTKARFLASQAKDDAPHYEHSEVGYNYGLSNVLAGIGRGQMKVLPDRIQKRRSNFDFYKINLAQLPGITFQEEPKGFFSNRWLTVILFDPKVSPVRPENAREFLLQKNIETRPLWKPMHLQPLFRQAPYFGRKTAENLFMTGLCLPSGSGLPEEDLLCITNHIRSVFSKT</sequence>
<dbReference type="SUPFAM" id="SSF53383">
    <property type="entry name" value="PLP-dependent transferases"/>
    <property type="match status" value="1"/>
</dbReference>
<evidence type="ECO:0000256" key="1">
    <source>
        <dbReference type="ARBA" id="ARBA00037999"/>
    </source>
</evidence>
<dbReference type="Pfam" id="PF01041">
    <property type="entry name" value="DegT_DnrJ_EryC1"/>
    <property type="match status" value="1"/>
</dbReference>
<dbReference type="GO" id="GO:0030170">
    <property type="term" value="F:pyridoxal phosphate binding"/>
    <property type="evidence" value="ECO:0007669"/>
    <property type="project" value="TreeGrafter"/>
</dbReference>
<dbReference type="GO" id="GO:0000271">
    <property type="term" value="P:polysaccharide biosynthetic process"/>
    <property type="evidence" value="ECO:0007669"/>
    <property type="project" value="TreeGrafter"/>
</dbReference>
<gene>
    <name evidence="5" type="ORF">FEM33_00270</name>
</gene>
<evidence type="ECO:0000313" key="6">
    <source>
        <dbReference type="Proteomes" id="UP000323994"/>
    </source>
</evidence>
<keyword evidence="5" id="KW-0032">Aminotransferase</keyword>
<dbReference type="OrthoDB" id="9810913at2"/>
<feature type="active site" description="Proton acceptor" evidence="2">
    <location>
        <position position="190"/>
    </location>
</feature>
<evidence type="ECO:0000256" key="3">
    <source>
        <dbReference type="PIRSR" id="PIRSR000390-2"/>
    </source>
</evidence>
<dbReference type="EMBL" id="VBSN01000006">
    <property type="protein sequence ID" value="KAA6441743.1"/>
    <property type="molecule type" value="Genomic_DNA"/>
</dbReference>
<evidence type="ECO:0000256" key="2">
    <source>
        <dbReference type="PIRSR" id="PIRSR000390-1"/>
    </source>
</evidence>
<proteinExistence type="inferred from homology"/>
<evidence type="ECO:0000256" key="4">
    <source>
        <dbReference type="RuleBase" id="RU004508"/>
    </source>
</evidence>
<dbReference type="PANTHER" id="PTHR30244:SF34">
    <property type="entry name" value="DTDP-4-AMINO-4,6-DIDEOXYGALACTOSE TRANSAMINASE"/>
    <property type="match status" value="1"/>
</dbReference>